<keyword evidence="2" id="KW-1185">Reference proteome</keyword>
<evidence type="ECO:0000313" key="2">
    <source>
        <dbReference type="Proteomes" id="UP001056500"/>
    </source>
</evidence>
<sequence>MKEIDFQAIEEAIIQKHINSLKNPESEFAVSMTKLAARLATYAVMEYHKQLQATRSETE</sequence>
<proteinExistence type="predicted"/>
<dbReference type="RefSeq" id="WP_122958930.1">
    <property type="nucleotide sequence ID" value="NZ_CP098755.1"/>
</dbReference>
<organism evidence="1 2">
    <name type="scientific">Brevibacillus ruminantium</name>
    <dbReference type="NCBI Taxonomy" id="2950604"/>
    <lineage>
        <taxon>Bacteria</taxon>
        <taxon>Bacillati</taxon>
        <taxon>Bacillota</taxon>
        <taxon>Bacilli</taxon>
        <taxon>Bacillales</taxon>
        <taxon>Paenibacillaceae</taxon>
        <taxon>Brevibacillus</taxon>
    </lineage>
</organism>
<name>A0ABY4W9Y1_9BACL</name>
<dbReference type="Proteomes" id="UP001056500">
    <property type="component" value="Chromosome"/>
</dbReference>
<accession>A0ABY4W9Y1</accession>
<reference evidence="1" key="1">
    <citation type="submission" date="2022-06" db="EMBL/GenBank/DDBJ databases">
        <title>Genome sequencing of Brevibacillus sp. BB3-R1.</title>
        <authorList>
            <person name="Heo J."/>
            <person name="Lee D."/>
            <person name="Won M."/>
            <person name="Han B.-H."/>
            <person name="Hong S.-B."/>
            <person name="Kwon S.-W."/>
        </authorList>
    </citation>
    <scope>NUCLEOTIDE SEQUENCE</scope>
    <source>
        <strain evidence="1">BB3-R1</strain>
    </source>
</reference>
<gene>
    <name evidence="1" type="ORF">NDK47_17680</name>
</gene>
<dbReference type="EMBL" id="CP098755">
    <property type="protein sequence ID" value="USG63980.1"/>
    <property type="molecule type" value="Genomic_DNA"/>
</dbReference>
<protein>
    <submittedName>
        <fullName evidence="1">Uncharacterized protein</fullName>
    </submittedName>
</protein>
<evidence type="ECO:0000313" key="1">
    <source>
        <dbReference type="EMBL" id="USG63980.1"/>
    </source>
</evidence>